<evidence type="ECO:0000256" key="4">
    <source>
        <dbReference type="ARBA" id="ARBA00037981"/>
    </source>
</evidence>
<evidence type="ECO:0000313" key="6">
    <source>
        <dbReference type="EMBL" id="NLR90903.1"/>
    </source>
</evidence>
<name>A0A7X8XV26_9BACT</name>
<dbReference type="InterPro" id="IPR052397">
    <property type="entry name" value="NADPH-QR_MdaB"/>
</dbReference>
<comment type="cofactor">
    <cofactor evidence="1">
        <name>FAD</name>
        <dbReference type="ChEBI" id="CHEBI:57692"/>
    </cofactor>
</comment>
<evidence type="ECO:0000313" key="7">
    <source>
        <dbReference type="Proteomes" id="UP000585050"/>
    </source>
</evidence>
<evidence type="ECO:0000256" key="1">
    <source>
        <dbReference type="ARBA" id="ARBA00001974"/>
    </source>
</evidence>
<protein>
    <submittedName>
        <fullName evidence="6">NAD(P)H-dependent oxidoreductase</fullName>
    </submittedName>
</protein>
<organism evidence="6 7">
    <name type="scientific">Flammeovirga agarivorans</name>
    <dbReference type="NCBI Taxonomy" id="2726742"/>
    <lineage>
        <taxon>Bacteria</taxon>
        <taxon>Pseudomonadati</taxon>
        <taxon>Bacteroidota</taxon>
        <taxon>Cytophagia</taxon>
        <taxon>Cytophagales</taxon>
        <taxon>Flammeovirgaceae</taxon>
        <taxon>Flammeovirga</taxon>
    </lineage>
</organism>
<reference evidence="6 7" key="1">
    <citation type="submission" date="2020-04" db="EMBL/GenBank/DDBJ databases">
        <title>Flammeovirga sp. SR4, a novel species isolated from seawater.</title>
        <authorList>
            <person name="Wang X."/>
        </authorList>
    </citation>
    <scope>NUCLEOTIDE SEQUENCE [LARGE SCALE GENOMIC DNA]</scope>
    <source>
        <strain evidence="6 7">SR4</strain>
    </source>
</reference>
<dbReference type="PANTHER" id="PTHR46305:SF3">
    <property type="entry name" value="NADPH:QUINONE OXIDOREDUCTASE MDAB"/>
    <property type="match status" value="1"/>
</dbReference>
<evidence type="ECO:0000256" key="2">
    <source>
        <dbReference type="ARBA" id="ARBA00022630"/>
    </source>
</evidence>
<comment type="similarity">
    <text evidence="4">Belongs to the oxidoreductase MdaB family.</text>
</comment>
<keyword evidence="7" id="KW-1185">Reference proteome</keyword>
<sequence length="196" mass="22537">MDKILVINAGQKFMNNGGTLNNAVADFTINYFKNLGGFDIKYTHIEEGYDIEDEISKMVWADIIIYHTPIWWFSLPFGFKKYLDEVLTSGSGKIYASDGRHRTAPKLNYGTGGLLKGKKYILTTTWNAPEEAFTTEGEIFQQTNVDNGVMFGFHKMNLFIGLENAFSFHFYDVLKDPKIEDDLKDYQVKLDHQFKK</sequence>
<accession>A0A7X8XV26</accession>
<keyword evidence="2" id="KW-0285">Flavoprotein</keyword>
<dbReference type="PANTHER" id="PTHR46305">
    <property type="match status" value="1"/>
</dbReference>
<keyword evidence="3" id="KW-0274">FAD</keyword>
<dbReference type="RefSeq" id="WP_168881613.1">
    <property type="nucleotide sequence ID" value="NZ_JABAIL010000002.1"/>
</dbReference>
<gene>
    <name evidence="6" type="ORF">HGP29_06780</name>
</gene>
<proteinExistence type="inferred from homology"/>
<dbReference type="Pfam" id="PF02525">
    <property type="entry name" value="Flavodoxin_2"/>
    <property type="match status" value="1"/>
</dbReference>
<comment type="caution">
    <text evidence="6">The sequence shown here is derived from an EMBL/GenBank/DDBJ whole genome shotgun (WGS) entry which is preliminary data.</text>
</comment>
<evidence type="ECO:0000256" key="3">
    <source>
        <dbReference type="ARBA" id="ARBA00022827"/>
    </source>
</evidence>
<feature type="domain" description="Flavodoxin-like fold" evidence="5">
    <location>
        <begin position="3"/>
        <end position="189"/>
    </location>
</feature>
<dbReference type="Gene3D" id="3.40.50.360">
    <property type="match status" value="1"/>
</dbReference>
<dbReference type="InterPro" id="IPR029039">
    <property type="entry name" value="Flavoprotein-like_sf"/>
</dbReference>
<evidence type="ECO:0000259" key="5">
    <source>
        <dbReference type="Pfam" id="PF02525"/>
    </source>
</evidence>
<dbReference type="InterPro" id="IPR003680">
    <property type="entry name" value="Flavodoxin_fold"/>
</dbReference>
<dbReference type="SUPFAM" id="SSF52218">
    <property type="entry name" value="Flavoproteins"/>
    <property type="match status" value="1"/>
</dbReference>
<dbReference type="AlphaFoldDB" id="A0A7X8XV26"/>
<dbReference type="EMBL" id="JABAIL010000002">
    <property type="protein sequence ID" value="NLR90903.1"/>
    <property type="molecule type" value="Genomic_DNA"/>
</dbReference>
<dbReference type="Proteomes" id="UP000585050">
    <property type="component" value="Unassembled WGS sequence"/>
</dbReference>